<evidence type="ECO:0000313" key="4">
    <source>
        <dbReference type="EMBL" id="KAG0316433.1"/>
    </source>
</evidence>
<evidence type="ECO:0000256" key="1">
    <source>
        <dbReference type="ARBA" id="ARBA00006328"/>
    </source>
</evidence>
<protein>
    <recommendedName>
        <fullName evidence="3">NmrA-like domain-containing protein</fullName>
    </recommendedName>
</protein>
<dbReference type="CDD" id="cd05251">
    <property type="entry name" value="NmrA_like_SDR_a"/>
    <property type="match status" value="1"/>
</dbReference>
<dbReference type="Gene3D" id="3.40.50.720">
    <property type="entry name" value="NAD(P)-binding Rossmann-like Domain"/>
    <property type="match status" value="1"/>
</dbReference>
<dbReference type="InterPro" id="IPR008030">
    <property type="entry name" value="NmrA-like"/>
</dbReference>
<dbReference type="InterPro" id="IPR051164">
    <property type="entry name" value="NmrA-like_oxidored"/>
</dbReference>
<evidence type="ECO:0000256" key="2">
    <source>
        <dbReference type="ARBA" id="ARBA00022857"/>
    </source>
</evidence>
<keyword evidence="2" id="KW-0521">NADP</keyword>
<name>A0A9P6RBD7_9FUNG</name>
<dbReference type="GO" id="GO:0005634">
    <property type="term" value="C:nucleus"/>
    <property type="evidence" value="ECO:0007669"/>
    <property type="project" value="TreeGrafter"/>
</dbReference>
<gene>
    <name evidence="4" type="ORF">BGZ99_006915</name>
</gene>
<keyword evidence="5" id="KW-1185">Reference proteome</keyword>
<sequence length="310" mass="33471">MSKLLVVFGATGQQGGSVINSVVNDPELSKIYKVRGVTRDPSAANAQALQQKGVEVVKGDADDHESLKRALQGAHTVFIVTVTIYDALIKLREFAQGKAIADIAVAAGAQYLIFSTLPDATTIAKGAVSNLLSFDVKFEIEEYIRTLPIKSAFFAPGTFMQNFVTFSSPQPAGDGTYSTVSVVSPTAKFPLIDITGDTGKFVGAILAEPDKYEGKVFCAATKFYTQAEIAQELSKATGKTVKYQQVPVEVFKGFLPPGSGETMVAMLQYIQDYGGYGPQSKELVEWSVQNARGKLSTFDEFLARQNYTLQ</sequence>
<dbReference type="Pfam" id="PF05368">
    <property type="entry name" value="NmrA"/>
    <property type="match status" value="1"/>
</dbReference>
<comment type="similarity">
    <text evidence="1">Belongs to the NmrA-type oxidoreductase family.</text>
</comment>
<comment type="caution">
    <text evidence="4">The sequence shown here is derived from an EMBL/GenBank/DDBJ whole genome shotgun (WGS) entry which is preliminary data.</text>
</comment>
<dbReference type="Proteomes" id="UP000738325">
    <property type="component" value="Unassembled WGS sequence"/>
</dbReference>
<dbReference type="SUPFAM" id="SSF51735">
    <property type="entry name" value="NAD(P)-binding Rossmann-fold domains"/>
    <property type="match status" value="1"/>
</dbReference>
<dbReference type="InterPro" id="IPR036291">
    <property type="entry name" value="NAD(P)-bd_dom_sf"/>
</dbReference>
<dbReference type="AlphaFoldDB" id="A0A9P6RBD7"/>
<evidence type="ECO:0000259" key="3">
    <source>
        <dbReference type="Pfam" id="PF05368"/>
    </source>
</evidence>
<dbReference type="PANTHER" id="PTHR42748:SF11">
    <property type="entry name" value="NMRA-LIKE DOMAIN-CONTAINING PROTEIN"/>
    <property type="match status" value="1"/>
</dbReference>
<dbReference type="PANTHER" id="PTHR42748">
    <property type="entry name" value="NITROGEN METABOLITE REPRESSION PROTEIN NMRA FAMILY MEMBER"/>
    <property type="match status" value="1"/>
</dbReference>
<dbReference type="EMBL" id="JAAAIP010000482">
    <property type="protein sequence ID" value="KAG0316433.1"/>
    <property type="molecule type" value="Genomic_DNA"/>
</dbReference>
<accession>A0A9P6RBD7</accession>
<feature type="domain" description="NmrA-like" evidence="3">
    <location>
        <begin position="1"/>
        <end position="302"/>
    </location>
</feature>
<reference evidence="4" key="1">
    <citation type="journal article" date="2020" name="Fungal Divers.">
        <title>Resolving the Mortierellaceae phylogeny through synthesis of multi-gene phylogenetics and phylogenomics.</title>
        <authorList>
            <person name="Vandepol N."/>
            <person name="Liber J."/>
            <person name="Desiro A."/>
            <person name="Na H."/>
            <person name="Kennedy M."/>
            <person name="Barry K."/>
            <person name="Grigoriev I.V."/>
            <person name="Miller A.N."/>
            <person name="O'Donnell K."/>
            <person name="Stajich J.E."/>
            <person name="Bonito G."/>
        </authorList>
    </citation>
    <scope>NUCLEOTIDE SEQUENCE</scope>
    <source>
        <strain evidence="4">REB-010B</strain>
    </source>
</reference>
<organism evidence="4 5">
    <name type="scientific">Dissophora globulifera</name>
    <dbReference type="NCBI Taxonomy" id="979702"/>
    <lineage>
        <taxon>Eukaryota</taxon>
        <taxon>Fungi</taxon>
        <taxon>Fungi incertae sedis</taxon>
        <taxon>Mucoromycota</taxon>
        <taxon>Mortierellomycotina</taxon>
        <taxon>Mortierellomycetes</taxon>
        <taxon>Mortierellales</taxon>
        <taxon>Mortierellaceae</taxon>
        <taxon>Dissophora</taxon>
    </lineage>
</organism>
<dbReference type="OrthoDB" id="3358371at2759"/>
<proteinExistence type="inferred from homology"/>
<evidence type="ECO:0000313" key="5">
    <source>
        <dbReference type="Proteomes" id="UP000738325"/>
    </source>
</evidence>
<dbReference type="Gene3D" id="3.90.25.10">
    <property type="entry name" value="UDP-galactose 4-epimerase, domain 1"/>
    <property type="match status" value="1"/>
</dbReference>